<feature type="domain" description="Serine/threonine-protein kinase OSR1/WNK CCT" evidence="10">
    <location>
        <begin position="127"/>
        <end position="160"/>
    </location>
</feature>
<dbReference type="GO" id="GO:0004674">
    <property type="term" value="F:protein serine/threonine kinase activity"/>
    <property type="evidence" value="ECO:0007669"/>
    <property type="project" value="UniProtKB-KW"/>
</dbReference>
<evidence type="ECO:0000256" key="6">
    <source>
        <dbReference type="ARBA" id="ARBA00022840"/>
    </source>
</evidence>
<organism evidence="11 12">
    <name type="scientific">Rhipicephalus microplus</name>
    <name type="common">Cattle tick</name>
    <name type="synonym">Boophilus microplus</name>
    <dbReference type="NCBI Taxonomy" id="6941"/>
    <lineage>
        <taxon>Eukaryota</taxon>
        <taxon>Metazoa</taxon>
        <taxon>Ecdysozoa</taxon>
        <taxon>Arthropoda</taxon>
        <taxon>Chelicerata</taxon>
        <taxon>Arachnida</taxon>
        <taxon>Acari</taxon>
        <taxon>Parasitiformes</taxon>
        <taxon>Ixodida</taxon>
        <taxon>Ixodoidea</taxon>
        <taxon>Ixodidae</taxon>
        <taxon>Rhipicephalinae</taxon>
        <taxon>Rhipicephalus</taxon>
        <taxon>Boophilus</taxon>
    </lineage>
</organism>
<reference evidence="11" key="1">
    <citation type="journal article" date="2020" name="Cell">
        <title>Large-Scale Comparative Analyses of Tick Genomes Elucidate Their Genetic Diversity and Vector Capacities.</title>
        <authorList>
            <consortium name="Tick Genome and Microbiome Consortium (TIGMIC)"/>
            <person name="Jia N."/>
            <person name="Wang J."/>
            <person name="Shi W."/>
            <person name="Du L."/>
            <person name="Sun Y."/>
            <person name="Zhan W."/>
            <person name="Jiang J.F."/>
            <person name="Wang Q."/>
            <person name="Zhang B."/>
            <person name="Ji P."/>
            <person name="Bell-Sakyi L."/>
            <person name="Cui X.M."/>
            <person name="Yuan T.T."/>
            <person name="Jiang B.G."/>
            <person name="Yang W.F."/>
            <person name="Lam T.T."/>
            <person name="Chang Q.C."/>
            <person name="Ding S.J."/>
            <person name="Wang X.J."/>
            <person name="Zhu J.G."/>
            <person name="Ruan X.D."/>
            <person name="Zhao L."/>
            <person name="Wei J.T."/>
            <person name="Ye R.Z."/>
            <person name="Que T.C."/>
            <person name="Du C.H."/>
            <person name="Zhou Y.H."/>
            <person name="Cheng J.X."/>
            <person name="Dai P.F."/>
            <person name="Guo W.B."/>
            <person name="Han X.H."/>
            <person name="Huang E.J."/>
            <person name="Li L.F."/>
            <person name="Wei W."/>
            <person name="Gao Y.C."/>
            <person name="Liu J.Z."/>
            <person name="Shao H.Z."/>
            <person name="Wang X."/>
            <person name="Wang C.C."/>
            <person name="Yang T.C."/>
            <person name="Huo Q.B."/>
            <person name="Li W."/>
            <person name="Chen H.Y."/>
            <person name="Chen S.E."/>
            <person name="Zhou L.G."/>
            <person name="Ni X.B."/>
            <person name="Tian J.H."/>
            <person name="Sheng Y."/>
            <person name="Liu T."/>
            <person name="Pan Y.S."/>
            <person name="Xia L.Y."/>
            <person name="Li J."/>
            <person name="Zhao F."/>
            <person name="Cao W.C."/>
        </authorList>
    </citation>
    <scope>NUCLEOTIDE SEQUENCE</scope>
    <source>
        <strain evidence="11">Rmic-2018</strain>
    </source>
</reference>
<evidence type="ECO:0000313" key="12">
    <source>
        <dbReference type="Proteomes" id="UP000821866"/>
    </source>
</evidence>
<dbReference type="Proteomes" id="UP000821866">
    <property type="component" value="Chromosome 9"/>
</dbReference>
<name>A0A9J6D7A3_RHIMP</name>
<keyword evidence="2" id="KW-0723">Serine/threonine-protein kinase</keyword>
<dbReference type="EC" id="2.7.11.1" evidence="1"/>
<keyword evidence="4" id="KW-0547">Nucleotide-binding</keyword>
<dbReference type="AlphaFoldDB" id="A0A9J6D7A3"/>
<accession>A0A9J6D7A3</accession>
<proteinExistence type="predicted"/>
<feature type="region of interest" description="Disordered" evidence="9">
    <location>
        <begin position="1"/>
        <end position="27"/>
    </location>
</feature>
<evidence type="ECO:0000256" key="7">
    <source>
        <dbReference type="ARBA" id="ARBA00047899"/>
    </source>
</evidence>
<keyword evidence="5" id="KW-0418">Kinase</keyword>
<comment type="catalytic activity">
    <reaction evidence="8">
        <text>L-seryl-[protein] + ATP = O-phospho-L-seryl-[protein] + ADP + H(+)</text>
        <dbReference type="Rhea" id="RHEA:17989"/>
        <dbReference type="Rhea" id="RHEA-COMP:9863"/>
        <dbReference type="Rhea" id="RHEA-COMP:11604"/>
        <dbReference type="ChEBI" id="CHEBI:15378"/>
        <dbReference type="ChEBI" id="CHEBI:29999"/>
        <dbReference type="ChEBI" id="CHEBI:30616"/>
        <dbReference type="ChEBI" id="CHEBI:83421"/>
        <dbReference type="ChEBI" id="CHEBI:456216"/>
        <dbReference type="EC" id="2.7.11.1"/>
    </reaction>
</comment>
<evidence type="ECO:0000259" key="10">
    <source>
        <dbReference type="Pfam" id="PF12202"/>
    </source>
</evidence>
<dbReference type="InterPro" id="IPR024678">
    <property type="entry name" value="Kinase_OSR1/WNK_CCT"/>
</dbReference>
<evidence type="ECO:0000256" key="8">
    <source>
        <dbReference type="ARBA" id="ARBA00048679"/>
    </source>
</evidence>
<evidence type="ECO:0000256" key="9">
    <source>
        <dbReference type="SAM" id="MobiDB-lite"/>
    </source>
</evidence>
<keyword evidence="6" id="KW-0067">ATP-binding</keyword>
<evidence type="ECO:0000256" key="1">
    <source>
        <dbReference type="ARBA" id="ARBA00012513"/>
    </source>
</evidence>
<evidence type="ECO:0000256" key="3">
    <source>
        <dbReference type="ARBA" id="ARBA00022679"/>
    </source>
</evidence>
<dbReference type="Pfam" id="PF12202">
    <property type="entry name" value="OSR1_C"/>
    <property type="match status" value="1"/>
</dbReference>
<reference evidence="11" key="2">
    <citation type="submission" date="2021-09" db="EMBL/GenBank/DDBJ databases">
        <authorList>
            <person name="Jia N."/>
            <person name="Wang J."/>
            <person name="Shi W."/>
            <person name="Du L."/>
            <person name="Sun Y."/>
            <person name="Zhan W."/>
            <person name="Jiang J."/>
            <person name="Wang Q."/>
            <person name="Zhang B."/>
            <person name="Ji P."/>
            <person name="Sakyi L.B."/>
            <person name="Cui X."/>
            <person name="Yuan T."/>
            <person name="Jiang B."/>
            <person name="Yang W."/>
            <person name="Lam T.T.-Y."/>
            <person name="Chang Q."/>
            <person name="Ding S."/>
            <person name="Wang X."/>
            <person name="Zhu J."/>
            <person name="Ruan X."/>
            <person name="Zhao L."/>
            <person name="Wei J."/>
            <person name="Que T."/>
            <person name="Du C."/>
            <person name="Cheng J."/>
            <person name="Dai P."/>
            <person name="Han X."/>
            <person name="Huang E."/>
            <person name="Gao Y."/>
            <person name="Liu J."/>
            <person name="Shao H."/>
            <person name="Ye R."/>
            <person name="Li L."/>
            <person name="Wei W."/>
            <person name="Wang X."/>
            <person name="Wang C."/>
            <person name="Huo Q."/>
            <person name="Li W."/>
            <person name="Guo W."/>
            <person name="Chen H."/>
            <person name="Chen S."/>
            <person name="Zhou L."/>
            <person name="Zhou L."/>
            <person name="Ni X."/>
            <person name="Tian J."/>
            <person name="Zhou Y."/>
            <person name="Sheng Y."/>
            <person name="Liu T."/>
            <person name="Pan Y."/>
            <person name="Xia L."/>
            <person name="Li J."/>
            <person name="Zhao F."/>
            <person name="Cao W."/>
        </authorList>
    </citation>
    <scope>NUCLEOTIDE SEQUENCE</scope>
    <source>
        <strain evidence="11">Rmic-2018</strain>
        <tissue evidence="11">Larvae</tissue>
    </source>
</reference>
<evidence type="ECO:0000313" key="11">
    <source>
        <dbReference type="EMBL" id="KAH8009961.1"/>
    </source>
</evidence>
<keyword evidence="12" id="KW-1185">Reference proteome</keyword>
<keyword evidence="3" id="KW-0808">Transferase</keyword>
<protein>
    <recommendedName>
        <fullName evidence="1">non-specific serine/threonine protein kinase</fullName>
        <ecNumber evidence="1">2.7.11.1</ecNumber>
    </recommendedName>
</protein>
<dbReference type="VEuPathDB" id="VectorBase:LOC119178618"/>
<evidence type="ECO:0000256" key="5">
    <source>
        <dbReference type="ARBA" id="ARBA00022777"/>
    </source>
</evidence>
<gene>
    <name evidence="11" type="ORF">HPB51_023017</name>
</gene>
<dbReference type="EMBL" id="JABSTU010000011">
    <property type="protein sequence ID" value="KAH8009961.1"/>
    <property type="molecule type" value="Genomic_DNA"/>
</dbReference>
<comment type="catalytic activity">
    <reaction evidence="7">
        <text>L-threonyl-[protein] + ATP = O-phospho-L-threonyl-[protein] + ADP + H(+)</text>
        <dbReference type="Rhea" id="RHEA:46608"/>
        <dbReference type="Rhea" id="RHEA-COMP:11060"/>
        <dbReference type="Rhea" id="RHEA-COMP:11605"/>
        <dbReference type="ChEBI" id="CHEBI:15378"/>
        <dbReference type="ChEBI" id="CHEBI:30013"/>
        <dbReference type="ChEBI" id="CHEBI:30616"/>
        <dbReference type="ChEBI" id="CHEBI:61977"/>
        <dbReference type="ChEBI" id="CHEBI:456216"/>
        <dbReference type="EC" id="2.7.11.1"/>
    </reaction>
</comment>
<sequence>MFLLQPPTVPESNAHSEAPQQQPPPQLSAAVISTPGTINLVLRIRNLADAEPLNKHVDARHSVCVDVVSASVFMVTPYLNNSSQTGHLLGNHHDRHRVFVILRAKHVSITHIKNTLHLISIGSGDRRDTPDGIASELVGAGLVDGKDVVVVAANLQKLIDNQIMRTTTFALKQTPEEAAVDTPDDKALIGFAQLSIVD</sequence>
<evidence type="ECO:0000256" key="2">
    <source>
        <dbReference type="ARBA" id="ARBA00022527"/>
    </source>
</evidence>
<dbReference type="Gene3D" id="3.10.20.90">
    <property type="entry name" value="Phosphatidylinositol 3-kinase Catalytic Subunit, Chain A, domain 1"/>
    <property type="match status" value="1"/>
</dbReference>
<dbReference type="GO" id="GO:0005524">
    <property type="term" value="F:ATP binding"/>
    <property type="evidence" value="ECO:0007669"/>
    <property type="project" value="UniProtKB-KW"/>
</dbReference>
<comment type="caution">
    <text evidence="11">The sequence shown here is derived from an EMBL/GenBank/DDBJ whole genome shotgun (WGS) entry which is preliminary data.</text>
</comment>
<evidence type="ECO:0000256" key="4">
    <source>
        <dbReference type="ARBA" id="ARBA00022741"/>
    </source>
</evidence>